<feature type="chain" id="PRO_5002093286" description="Gamma-aminobutyric acid type B receptor subunit 2" evidence="21">
    <location>
        <begin position="24"/>
        <end position="1224"/>
    </location>
</feature>
<keyword evidence="6 20" id="KW-1133">Transmembrane helix</keyword>
<dbReference type="PANTHER" id="PTHR10519:SF74">
    <property type="entry name" value="GAMMA-AMINOBUTYRIC ACID TYPE B RECEPTOR SUBUNIT 2"/>
    <property type="match status" value="1"/>
</dbReference>
<organism evidence="23 25">
    <name type="scientific">Drosophila melanogaster</name>
    <name type="common">Fruit fly</name>
    <dbReference type="NCBI Taxonomy" id="7227"/>
    <lineage>
        <taxon>Eukaryota</taxon>
        <taxon>Metazoa</taxon>
        <taxon>Ecdysozoa</taxon>
        <taxon>Arthropoda</taxon>
        <taxon>Hexapoda</taxon>
        <taxon>Insecta</taxon>
        <taxon>Pterygota</taxon>
        <taxon>Neoptera</taxon>
        <taxon>Endopterygota</taxon>
        <taxon>Diptera</taxon>
        <taxon>Brachycera</taxon>
        <taxon>Muscomorpha</taxon>
        <taxon>Ephydroidea</taxon>
        <taxon>Drosophilidae</taxon>
        <taxon>Drosophila</taxon>
        <taxon>Sophophora</taxon>
    </lineage>
</organism>
<reference evidence="23 25" key="8">
    <citation type="journal article" date="2007" name="Science">
        <title>Sequence finishing and mapping of Drosophila melanogaster heterochromatin.</title>
        <authorList>
            <person name="Hoskins R.A."/>
            <person name="Carlson J.W."/>
            <person name="Kennedy C."/>
            <person name="Acevedo D."/>
            <person name="Evans-Holm M."/>
            <person name="Frise E."/>
            <person name="Wan K.H."/>
            <person name="Park S."/>
            <person name="Mendez-Lago M."/>
            <person name="Rossi F."/>
            <person name="Villasante A."/>
            <person name="Dimitri P."/>
            <person name="Karpen G.H."/>
            <person name="Celniker S.E."/>
        </authorList>
    </citation>
    <scope>NUCLEOTIDE SEQUENCE [LARGE SCALE GENOMIC DNA]</scope>
    <source>
        <strain evidence="25">Berkeley</strain>
    </source>
</reference>
<reference evidence="23 25" key="4">
    <citation type="journal article" date="2002" name="Genome Biol.">
        <title>The transposable elements of the Drosophila melanogaster euchromatin: a genomics perspective.</title>
        <authorList>
            <person name="Kaminker J.S."/>
            <person name="Bergman C.M."/>
            <person name="Kronmiller B."/>
            <person name="Carlson J."/>
            <person name="Svirskas R."/>
            <person name="Patel S."/>
            <person name="Frise E."/>
            <person name="Wheeler D.A."/>
            <person name="Lewis S.E."/>
            <person name="Rubin G.M."/>
            <person name="Ashburner M."/>
            <person name="Celniker S.E."/>
        </authorList>
    </citation>
    <scope>NUCLEOTIDE SEQUENCE [LARGE SCALE GENOMIC DNA]</scope>
    <source>
        <strain evidence="25">Berkeley</strain>
    </source>
</reference>
<feature type="signal peptide" evidence="21">
    <location>
        <begin position="1"/>
        <end position="23"/>
    </location>
</feature>
<dbReference type="GO" id="GO:0042048">
    <property type="term" value="P:olfactory behavior"/>
    <property type="evidence" value="ECO:0000314"/>
    <property type="project" value="FlyBase"/>
</dbReference>
<dbReference type="PROSITE" id="PS51257">
    <property type="entry name" value="PROKAR_LIPOPROTEIN"/>
    <property type="match status" value="1"/>
</dbReference>
<keyword evidence="9" id="KW-0175">Coiled coil</keyword>
<comment type="subcellular location">
    <subcellularLocation>
        <location evidence="16">Postsynaptic cell membrane</location>
        <topology evidence="16">Multi-pass membrane protein</topology>
    </subcellularLocation>
</comment>
<dbReference type="FunFam" id="3.40.50.2300:FF:000072">
    <property type="entry name" value="Gamma-aminobutyric acid type B receptor subunit 2"/>
    <property type="match status" value="1"/>
</dbReference>
<reference evidence="23 25" key="1">
    <citation type="journal article" date="2000" name="Science">
        <title>The genome sequence of Drosophila melanogaster.</title>
        <authorList>
            <person name="Adams M.D."/>
            <person name="Celniker S.E."/>
            <person name="Holt R.A."/>
            <person name="Evans C.A."/>
            <person name="Gocayne J.D."/>
            <person name="Amanatides P.G."/>
            <person name="Scherer S.E."/>
            <person name="Li P.W."/>
            <person name="Hoskins R.A."/>
            <person name="Galle R.F."/>
            <person name="George R.A."/>
            <person name="Lewis S.E."/>
            <person name="Richards S."/>
            <person name="Ashburner M."/>
            <person name="Henderson S.N."/>
            <person name="Sutton G.G."/>
            <person name="Wortman J.R."/>
            <person name="Yandell M.D."/>
            <person name="Zhang Q."/>
            <person name="Chen L.X."/>
            <person name="Brandon R.C."/>
            <person name="Rogers Y.H."/>
            <person name="Blazej R.G."/>
            <person name="Champe M."/>
            <person name="Pfeiffer B.D."/>
            <person name="Wan K.H."/>
            <person name="Doyle C."/>
            <person name="Baxter E.G."/>
            <person name="Helt G."/>
            <person name="Nelson C.R."/>
            <person name="Gabor G.L."/>
            <person name="Abril J.F."/>
            <person name="Agbayani A."/>
            <person name="An H.J."/>
            <person name="Andrews-Pfannkoch C."/>
            <person name="Baldwin D."/>
            <person name="Ballew R.M."/>
            <person name="Basu A."/>
            <person name="Baxendale J."/>
            <person name="Bayraktaroglu L."/>
            <person name="Beasley E.M."/>
            <person name="Beeson K.Y."/>
            <person name="Benos P.V."/>
            <person name="Berman B.P."/>
            <person name="Bhandari D."/>
            <person name="Bolshakov S."/>
            <person name="Borkova D."/>
            <person name="Botchan M.R."/>
            <person name="Bouck J."/>
            <person name="Brokstein P."/>
            <person name="Brottier P."/>
            <person name="Burtis K.C."/>
            <person name="Busam D.A."/>
            <person name="Butler H."/>
            <person name="Cadieu E."/>
            <person name="Center A."/>
            <person name="Chandra I."/>
            <person name="Cherry J.M."/>
            <person name="Cawley S."/>
            <person name="Dahlke C."/>
            <person name="Davenport L.B."/>
            <person name="Davies P."/>
            <person name="de Pablos B."/>
            <person name="Delcher A."/>
            <person name="Deng Z."/>
            <person name="Mays A.D."/>
            <person name="Dew I."/>
            <person name="Dietz S.M."/>
            <person name="Dodson K."/>
            <person name="Doup L.E."/>
            <person name="Downes M."/>
            <person name="Dugan-Rocha S."/>
            <person name="Dunkov B.C."/>
            <person name="Dunn P."/>
            <person name="Durbin K.J."/>
            <person name="Evangelista C.C."/>
            <person name="Ferraz C."/>
            <person name="Ferriera S."/>
            <person name="Fleischmann W."/>
            <person name="Fosler C."/>
            <person name="Gabrielian A.E."/>
            <person name="Garg N.S."/>
            <person name="Gelbart W.M."/>
            <person name="Glasser K."/>
            <person name="Glodek A."/>
            <person name="Gong F."/>
            <person name="Gorrell J.H."/>
            <person name="Gu Z."/>
            <person name="Guan P."/>
            <person name="Harris M."/>
            <person name="Harris N.L."/>
            <person name="Harvey D."/>
            <person name="Heiman T.J."/>
            <person name="Hernandez J.R."/>
            <person name="Houck J."/>
            <person name="Hostin D."/>
            <person name="Houston K.A."/>
            <person name="Howland T.J."/>
            <person name="Wei M.H."/>
            <person name="Ibegwam C."/>
            <person name="Jalali M."/>
            <person name="Kalush F."/>
            <person name="Karpen G.H."/>
            <person name="Ke Z."/>
            <person name="Kennison J.A."/>
            <person name="Ketchum K.A."/>
            <person name="Kimmel B.E."/>
            <person name="Kodira C.D."/>
            <person name="Kraft C."/>
            <person name="Kravitz S."/>
            <person name="Kulp D."/>
            <person name="Lai Z."/>
            <person name="Lasko P."/>
            <person name="Lei Y."/>
            <person name="Levitsky A.A."/>
            <person name="Li J."/>
            <person name="Li Z."/>
            <person name="Liang Y."/>
            <person name="Lin X."/>
            <person name="Liu X."/>
            <person name="Mattei B."/>
            <person name="McIntosh T.C."/>
            <person name="McLeod M.P."/>
            <person name="McPherson D."/>
            <person name="Merkulov G."/>
            <person name="Milshina N.V."/>
            <person name="Mobarry C."/>
            <person name="Morris J."/>
            <person name="Moshrefi A."/>
            <person name="Mount S.M."/>
            <person name="Moy M."/>
            <person name="Murphy B."/>
            <person name="Murphy L."/>
            <person name="Muzny D.M."/>
            <person name="Nelson D.L."/>
            <person name="Nelson D.R."/>
            <person name="Nelson K.A."/>
            <person name="Nixon K."/>
            <person name="Nusskern D.R."/>
            <person name="Pacleb J.M."/>
            <person name="Palazzolo M."/>
            <person name="Pittman G.S."/>
            <person name="Pan S."/>
            <person name="Pollard J."/>
            <person name="Puri V."/>
            <person name="Reese M.G."/>
            <person name="Reinert K."/>
            <person name="Remington K."/>
            <person name="Saunders R.D."/>
            <person name="Scheeler F."/>
            <person name="Shen H."/>
            <person name="Shue B.C."/>
            <person name="Siden-Kiamos I."/>
            <person name="Simpson M."/>
            <person name="Skupski M.P."/>
            <person name="Smith T."/>
            <person name="Spier E."/>
            <person name="Spradling A.C."/>
            <person name="Stapleton M."/>
            <person name="Strong R."/>
            <person name="Sun E."/>
            <person name="Svirskas R."/>
            <person name="Tector C."/>
            <person name="Turner R."/>
            <person name="Venter E."/>
            <person name="Wang A.H."/>
            <person name="Wang X."/>
            <person name="Wang Z.Y."/>
            <person name="Wassarman D.A."/>
            <person name="Weinstock G.M."/>
            <person name="Weissenbach J."/>
            <person name="Williams S.M."/>
            <person name="WoodageT"/>
            <person name="Worley K.C."/>
            <person name="Wu D."/>
            <person name="Yang S."/>
            <person name="Yao Q.A."/>
            <person name="Ye J."/>
            <person name="Yeh R.F."/>
            <person name="Zaveri J.S."/>
            <person name="Zhan M."/>
            <person name="Zhang G."/>
            <person name="Zhao Q."/>
            <person name="Zheng L."/>
            <person name="Zheng X.H."/>
            <person name="Zhong F.N."/>
            <person name="Zhong W."/>
            <person name="Zhou X."/>
            <person name="Zhu S."/>
            <person name="Zhu X."/>
            <person name="Smith H.O."/>
            <person name="Gibbs R.A."/>
            <person name="Myers E.W."/>
            <person name="Rubin G.M."/>
            <person name="Venter J.C."/>
        </authorList>
    </citation>
    <scope>NUCLEOTIDE SEQUENCE [LARGE SCALE GENOMIC DNA]</scope>
    <source>
        <strain evidence="25">Berkeley</strain>
    </source>
</reference>
<evidence type="ECO:0000256" key="14">
    <source>
        <dbReference type="ARBA" id="ARBA00023224"/>
    </source>
</evidence>
<accession>A0A0B4LHR4</accession>
<dbReference type="OMA" id="YRETKYI"/>
<dbReference type="Reactome" id="R-DME-420499">
    <property type="pathway name" value="Class C/3 (Metabotropic glutamate/pheromone receptors)"/>
</dbReference>
<dbReference type="ExpressionAtlas" id="A0A0B4LHR4">
    <property type="expression patterns" value="baseline and differential"/>
</dbReference>
<keyword evidence="15" id="KW-0628">Postsynaptic cell membrane</keyword>
<feature type="transmembrane region" description="Helical" evidence="20">
    <location>
        <begin position="563"/>
        <end position="584"/>
    </location>
</feature>
<feature type="transmembrane region" description="Helical" evidence="20">
    <location>
        <begin position="621"/>
        <end position="642"/>
    </location>
</feature>
<evidence type="ECO:0000256" key="20">
    <source>
        <dbReference type="SAM" id="Phobius"/>
    </source>
</evidence>
<dbReference type="PROSITE" id="PS00981">
    <property type="entry name" value="G_PROTEIN_RECEP_F3_3"/>
    <property type="match status" value="1"/>
</dbReference>
<evidence type="ECO:0000313" key="25">
    <source>
        <dbReference type="Proteomes" id="UP000000803"/>
    </source>
</evidence>
<keyword evidence="13" id="KW-0325">Glycoprotein</keyword>
<dbReference type="CDD" id="cd15294">
    <property type="entry name" value="7tmC_GABA-B-R2"/>
    <property type="match status" value="1"/>
</dbReference>
<reference evidence="23 25" key="11">
    <citation type="journal article" date="2015" name="Genome Res.">
        <title>The Release 6 reference sequence of the Drosophila melanogaster genome.</title>
        <authorList>
            <person name="Hoskins R.A."/>
            <person name="Carlson J.W."/>
            <person name="Wan K.H."/>
            <person name="Park S."/>
            <person name="Mendez I."/>
            <person name="Galle S.E."/>
            <person name="Booth B.W."/>
            <person name="Pfeiffer B.D."/>
            <person name="George R.A."/>
            <person name="Svirskas R."/>
            <person name="Krzywinski M."/>
            <person name="Schein J."/>
            <person name="Accardo M.C."/>
            <person name="Damia E."/>
            <person name="Messina G."/>
            <person name="Mendez-Lago M."/>
            <person name="de Pablos B."/>
            <person name="Demakova O.V."/>
            <person name="Andreyeva E.N."/>
            <person name="Boldyreva L.V."/>
            <person name="Marra M."/>
            <person name="Carvalho A.B."/>
            <person name="Dimitri P."/>
            <person name="Villasante A."/>
            <person name="Zhimulev I.F."/>
            <person name="Rubin G.M."/>
            <person name="Karpen G.H."/>
            <person name="Celniker S.E."/>
        </authorList>
    </citation>
    <scope>NUCLEOTIDE SEQUENCE [LARGE SCALE GENOMIC DNA]</scope>
    <source>
        <strain evidence="25">Berkeley</strain>
    </source>
</reference>
<feature type="transmembrane region" description="Helical" evidence="20">
    <location>
        <begin position="685"/>
        <end position="707"/>
    </location>
</feature>
<dbReference type="VEuPathDB" id="VectorBase:FBgn0027575"/>
<dbReference type="GO" id="GO:0016020">
    <property type="term" value="C:membrane"/>
    <property type="evidence" value="ECO:0000250"/>
    <property type="project" value="FlyBase"/>
</dbReference>
<reference evidence="23 25" key="6">
    <citation type="journal article" date="2005" name="PLoS Comput. Biol.">
        <title>Combined evidence annotation of transposable elements in genome sequences.</title>
        <authorList>
            <person name="Quesneville H."/>
            <person name="Bergman C.M."/>
            <person name="Andrieu O."/>
            <person name="Autard D."/>
            <person name="Nouaud D."/>
            <person name="Ashburner M."/>
            <person name="Anxolabehere D."/>
        </authorList>
    </citation>
    <scope>NUCLEOTIDE SEQUENCE [LARGE SCALE GENOMIC DNA]</scope>
    <source>
        <strain evidence="25">Berkeley</strain>
    </source>
</reference>
<keyword evidence="12 23" id="KW-0675">Receptor</keyword>
<dbReference type="PROSITE" id="PS50259">
    <property type="entry name" value="G_PROTEIN_RECEP_F3_4"/>
    <property type="match status" value="1"/>
</dbReference>
<dbReference type="CDD" id="cd06366">
    <property type="entry name" value="PBP1_GABAb_receptor"/>
    <property type="match status" value="1"/>
</dbReference>
<feature type="region of interest" description="Disordered" evidence="19">
    <location>
        <begin position="1050"/>
        <end position="1175"/>
    </location>
</feature>
<dbReference type="PRINTS" id="PR01177">
    <property type="entry name" value="GABAB1RECPTR"/>
</dbReference>
<evidence type="ECO:0000256" key="1">
    <source>
        <dbReference type="ARBA" id="ARBA00008991"/>
    </source>
</evidence>
<evidence type="ECO:0000256" key="8">
    <source>
        <dbReference type="ARBA" id="ARBA00023040"/>
    </source>
</evidence>
<keyword evidence="5 21" id="KW-0732">Signal</keyword>
<gene>
    <name evidence="23 24" type="primary">GABA-B-R2</name>
    <name evidence="23" type="synonym">:GABA-B-R2</name>
    <name evidence="23" type="synonym">anon-WO0170980.58</name>
    <name evidence="23" type="synonym">anon-WO0170980.59</name>
    <name evidence="23" type="synonym">BcDNA:GH07312</name>
    <name evidence="23" type="synonym">D-GABA-B-R2</name>
    <name evidence="23" type="synonym">D-Gaba2</name>
    <name evidence="23" type="synonym">D-GABA[[B]]R2</name>
    <name evidence="23" type="synonym">dGB2</name>
    <name evidence="23" type="synonym">Dmel\CG6706</name>
    <name evidence="23" type="synonym">GABA B R2</name>
    <name evidence="23" type="synonym">GABA-[[B]]R2</name>
    <name evidence="23" type="synonym">GABA-BR2</name>
    <name evidence="23" type="synonym">GABA2</name>
    <name evidence="23" type="synonym">GABA[[B]]-R2</name>
    <name evidence="23" type="synonym">GABA[[B]]R2</name>
    <name evidence="23" type="synonym">GABAB(R2)</name>
    <name evidence="23" type="synonym">GABAB-R2</name>
    <name evidence="23" type="synonym">GABABR-R2</name>
    <name evidence="23" type="synonym">GABABR2</name>
    <name evidence="23" type="synonym">GB2</name>
    <name evidence="23" type="synonym">GBR</name>
    <name evidence="23" type="synonym">GH07312</name>
    <name evidence="23 24" type="ORF">CG6706</name>
    <name evidence="23" type="ORF">Dmel_CG6706</name>
</gene>
<dbReference type="GO" id="GO:0046982">
    <property type="term" value="F:protein heterodimerization activity"/>
    <property type="evidence" value="ECO:0000353"/>
    <property type="project" value="FlyBase"/>
</dbReference>
<evidence type="ECO:0000256" key="4">
    <source>
        <dbReference type="ARBA" id="ARBA00022692"/>
    </source>
</evidence>
<dbReference type="InterPro" id="IPR028082">
    <property type="entry name" value="Peripla_BP_I"/>
</dbReference>
<feature type="compositionally biased region" description="Polar residues" evidence="19">
    <location>
        <begin position="932"/>
        <end position="949"/>
    </location>
</feature>
<evidence type="ECO:0000256" key="11">
    <source>
        <dbReference type="ARBA" id="ARBA00023157"/>
    </source>
</evidence>
<feature type="compositionally biased region" description="Basic and acidic residues" evidence="19">
    <location>
        <begin position="958"/>
        <end position="972"/>
    </location>
</feature>
<evidence type="ECO:0000256" key="2">
    <source>
        <dbReference type="ARBA" id="ARBA00022475"/>
    </source>
</evidence>
<dbReference type="GO" id="GO:0071260">
    <property type="term" value="P:cellular response to mechanical stimulus"/>
    <property type="evidence" value="ECO:0000315"/>
    <property type="project" value="FlyBase"/>
</dbReference>
<evidence type="ECO:0000256" key="16">
    <source>
        <dbReference type="ARBA" id="ARBA00034104"/>
    </source>
</evidence>
<dbReference type="RefSeq" id="NP_001287456.1">
    <property type="nucleotide sequence ID" value="NM_001300527.1"/>
</dbReference>
<dbReference type="InParanoid" id="A0A0B4LHR4"/>
<dbReference type="Gene3D" id="3.40.50.2300">
    <property type="match status" value="2"/>
</dbReference>
<dbReference type="GO" id="GO:0004965">
    <property type="term" value="F:G protein-coupled GABA receptor activity"/>
    <property type="evidence" value="ECO:0000314"/>
    <property type="project" value="FlyBase"/>
</dbReference>
<evidence type="ECO:0000256" key="18">
    <source>
        <dbReference type="ARBA" id="ARBA00083903"/>
    </source>
</evidence>
<reference evidence="23 25" key="9">
    <citation type="journal article" date="2015" name="G3 (Bethesda)">
        <title>Gene Model Annotations for Drosophila melanogaster: Impact of High-Throughput Data.</title>
        <authorList>
            <consortium name="FlyBase Consortium"/>
            <person name="Matthews B.B."/>
            <person name="Dos Santos G."/>
            <person name="Crosby M.A."/>
            <person name="Emmert D.B."/>
            <person name="St Pierre S.E."/>
            <person name="Gramates L.S."/>
            <person name="Zhou P."/>
            <person name="Schroeder A.J."/>
            <person name="Falls K."/>
            <person name="Strelets V."/>
            <person name="Russo S.M."/>
            <person name="Gelbart W.M."/>
            <person name="null"/>
        </authorList>
    </citation>
    <scope>NUCLEOTIDE SEQUENCE [LARGE SCALE GENOMIC DNA]</scope>
    <source>
        <strain evidence="25">Berkeley</strain>
    </source>
</reference>
<evidence type="ECO:0000256" key="3">
    <source>
        <dbReference type="ARBA" id="ARBA00022553"/>
    </source>
</evidence>
<keyword evidence="7" id="KW-0770">Synapse</keyword>
<keyword evidence="4 20" id="KW-0812">Transmembrane</keyword>
<evidence type="ECO:0000313" key="24">
    <source>
        <dbReference type="FlyBase" id="FBgn0027575"/>
    </source>
</evidence>
<dbReference type="FunFam" id="3.40.50.2300:FF:000063">
    <property type="entry name" value="Gamma-aminobutyric acid type B receptor subunit"/>
    <property type="match status" value="1"/>
</dbReference>
<dbReference type="InterPro" id="IPR001828">
    <property type="entry name" value="ANF_lig-bd_rcpt"/>
</dbReference>
<dbReference type="GO" id="GO:0038039">
    <property type="term" value="C:G protein-coupled receptor heterodimeric complex"/>
    <property type="evidence" value="ECO:0000353"/>
    <property type="project" value="FlyBase"/>
</dbReference>
<dbReference type="AlphaFoldDB" id="A0A0B4LHR4"/>
<evidence type="ECO:0000256" key="10">
    <source>
        <dbReference type="ARBA" id="ARBA00023136"/>
    </source>
</evidence>
<dbReference type="GO" id="GO:0007214">
    <property type="term" value="P:gamma-aminobutyric acid signaling pathway"/>
    <property type="evidence" value="ECO:0000314"/>
    <property type="project" value="FlyBase"/>
</dbReference>
<name>A0A0B4LHR4_DROME</name>
<dbReference type="SUPFAM" id="SSF53822">
    <property type="entry name" value="Periplasmic binding protein-like I"/>
    <property type="match status" value="1"/>
</dbReference>
<feature type="compositionally biased region" description="Low complexity" evidence="19">
    <location>
        <begin position="985"/>
        <end position="998"/>
    </location>
</feature>
<dbReference type="GeneID" id="42561"/>
<reference evidence="23 25" key="2">
    <citation type="journal article" date="2002" name="Genome Biol.">
        <title>Finishing a whole-genome shotgun: release 3 of the Drosophila melanogaster euchromatic genome sequence.</title>
        <authorList>
            <person name="Celniker S.E."/>
            <person name="Wheeler D.A."/>
            <person name="Kronmiller B."/>
            <person name="Carlson J.W."/>
            <person name="Halpern A."/>
            <person name="Patel S."/>
            <person name="Adams M."/>
            <person name="Champe M."/>
            <person name="Dugan S.P."/>
            <person name="Frise E."/>
            <person name="Hodgson A."/>
            <person name="George R.A."/>
            <person name="Hoskins R.A."/>
            <person name="Laverty T."/>
            <person name="Muzny D.M."/>
            <person name="Nelson C.R."/>
            <person name="Pacleb J.M."/>
            <person name="Park S."/>
            <person name="Pfeiffer B.D."/>
            <person name="Richards S."/>
            <person name="Sodergren E.J."/>
            <person name="Svirskas R."/>
            <person name="Tabor P.E."/>
            <person name="Wan K."/>
            <person name="Stapleton M."/>
            <person name="Sutton G.G."/>
            <person name="Venter C."/>
            <person name="Weinstock G."/>
            <person name="Scherer S.E."/>
            <person name="Myers E.W."/>
            <person name="Gibbs R.A."/>
            <person name="Rubin G.M."/>
        </authorList>
    </citation>
    <scope>NUCLEOTIDE SEQUENCE [LARGE SCALE GENOMIC DNA]</scope>
    <source>
        <strain evidence="25">Berkeley</strain>
    </source>
</reference>
<evidence type="ECO:0000256" key="12">
    <source>
        <dbReference type="ARBA" id="ARBA00023170"/>
    </source>
</evidence>
<feature type="transmembrane region" description="Helical" evidence="20">
    <location>
        <begin position="662"/>
        <end position="679"/>
    </location>
</feature>
<feature type="compositionally biased region" description="Low complexity" evidence="19">
    <location>
        <begin position="887"/>
        <end position="920"/>
    </location>
</feature>
<evidence type="ECO:0000313" key="23">
    <source>
        <dbReference type="EMBL" id="AHN57455.1"/>
    </source>
</evidence>
<dbReference type="PANTHER" id="PTHR10519">
    <property type="entry name" value="GABA-B RECEPTOR"/>
    <property type="match status" value="1"/>
</dbReference>
<keyword evidence="3" id="KW-0597">Phosphoprotein</keyword>
<dbReference type="Reactome" id="R-DME-997272">
    <property type="pathway name" value="Inhibition of voltage gated Ca2+ channels via Gbeta/gamma subunits"/>
</dbReference>
<dbReference type="InterPro" id="IPR002455">
    <property type="entry name" value="GPCR3_GABA-B"/>
</dbReference>
<dbReference type="PRINTS" id="PR01176">
    <property type="entry name" value="GABABRECEPTR"/>
</dbReference>
<dbReference type="AGR" id="FB:FBgn0027575"/>
<keyword evidence="10 20" id="KW-0472">Membrane</keyword>
<dbReference type="CTD" id="42561"/>
<dbReference type="Pfam" id="PF01094">
    <property type="entry name" value="ANF_receptor"/>
    <property type="match status" value="1"/>
</dbReference>
<evidence type="ECO:0000256" key="21">
    <source>
        <dbReference type="SAM" id="SignalP"/>
    </source>
</evidence>
<dbReference type="GO" id="GO:0046676">
    <property type="term" value="P:negative regulation of insulin secretion"/>
    <property type="evidence" value="ECO:0000315"/>
    <property type="project" value="FlyBase"/>
</dbReference>
<dbReference type="GO" id="GO:0045211">
    <property type="term" value="C:postsynaptic membrane"/>
    <property type="evidence" value="ECO:0007669"/>
    <property type="project" value="UniProtKB-SubCell"/>
</dbReference>
<keyword evidence="8" id="KW-0297">G-protein coupled receptor</keyword>
<dbReference type="Reactome" id="R-DME-1296041">
    <property type="pathway name" value="Activation of G protein gated Potassium channels"/>
</dbReference>
<feature type="region of interest" description="Disordered" evidence="19">
    <location>
        <begin position="886"/>
        <end position="1029"/>
    </location>
</feature>
<dbReference type="Bgee" id="FBgn0027575">
    <property type="expression patterns" value="Expressed in alpha'/beta' Kenyon cell (Drosophila) in insect head and 134 other cell types or tissues"/>
</dbReference>
<feature type="domain" description="G-protein coupled receptors family 3 profile" evidence="22">
    <location>
        <begin position="454"/>
        <end position="720"/>
    </location>
</feature>
<dbReference type="BioGRID-ORCS" id="42561">
    <property type="hits" value="0 hits in 1 CRISPR screen"/>
</dbReference>
<evidence type="ECO:0000256" key="5">
    <source>
        <dbReference type="ARBA" id="ARBA00022729"/>
    </source>
</evidence>
<evidence type="ECO:0000259" key="22">
    <source>
        <dbReference type="PROSITE" id="PS50259"/>
    </source>
</evidence>
<feature type="transmembrane region" description="Helical" evidence="20">
    <location>
        <begin position="447"/>
        <end position="468"/>
    </location>
</feature>
<dbReference type="Reactome" id="R-DME-977444">
    <property type="pathway name" value="GABA B receptor activation"/>
</dbReference>
<dbReference type="STRING" id="7227.FBpp0308298"/>
<protein>
    <recommendedName>
        <fullName evidence="17">Gamma-aminobutyric acid type B receptor subunit 2</fullName>
    </recommendedName>
    <alternativeName>
        <fullName evidence="18">G-protein coupled receptor 51</fullName>
    </alternativeName>
</protein>
<evidence type="ECO:0000256" key="6">
    <source>
        <dbReference type="ARBA" id="ARBA00022989"/>
    </source>
</evidence>
<keyword evidence="2" id="KW-1003">Cell membrane</keyword>
<sequence>MFRPSWFPFASLLFLLLWSTACGRTAKRSDVYIAGFFPYGDGVENSYTGRGVMPSVKLALGHVNEHGKILANYRLHMWWNDTQCNAAVGVKSFFDMMHSGPNKVMLFGAACTHVTDPIAKASKHWHLTQLSYADTHPMFTKDAFPNFFRVVPSENAFNAPRLALLKEFNWTRVGTVYQNEPRYSLPHNHMVADLDAMEVEVVETQSFVNDVAESLKKLREKDVRIILGNFNEHFARKAFCEAYKLDMYGRAYQWLIMATYSTDWWNVTQDSECSVEEIATALEGAILVDLLPLSTSGDITVAGITADEYLVEYDRLRGTEYSRFHGYTYDGIWAAALAIQYVAEKREDLLTHFDYRVKDWESVFLEALRNTSFEGVTGPVRFYNNERKANILINQFQLGQMEKIGEYHSQKSHLDLSLGKPVKWVGKTPPKDRTLIYIEHSQVNPTIYIVSASASVIGVIIATVFLAFNIKYRNQRYIKMSSPHLNNLIIVGCMMTYLSIIFLGLDTTLSSVAAFPYICTARAWILMAGFSLSFGAMFSKTWRVHSIFTDLKLNKKVIKDYQLFMVVGVLLAIDIAIITTWQIADPFYRETKQLEPLHHENIDDVLVIPENEYCQSEHMTIFVSIIYAYKGLLLVFGAFLAWETRHVSIPALNDSKHIGFSVYNVFITCLAGAAISLVLSDRKDLVFVLLSFFIIFCTTATLCLVFVPKVRLVLVELKRNPQGVVDKRVRATLRPMSKNGRRDSSVCELEQRLRDVKNTNCRFRKALMEKENELQALIRKLGPEARKWIDGVTCTGGSNVGSELEPILNDDIVRLSAPPVRREMPSTTVTEMTSVDSVTSTHVEMDNSFVSVQSTVMAPSLPPKKKKQSIVEHHSHAPAPTMMQPIQQQLQQHLQQHQQMQQQHLQQQQHQQMQQQQQQQQHHHRHLEKRNSVSAQTDDNIGSITSTAGKRSGGDCSSMRERRQSTASRHYDSGSQTPTARPKYSSSHRNSSTNISTSQSELSNMCPHSKPSTPAVIKTPTASDHRRTSMGSALKSNFVVSQSDLWDTHTLSHAKQRQSPRNYASPQRCAEHHGGHGMTYDPNTTSPIQRSVSEKNRNKHRPKPQKGTVCQSETDSERERDPPPNSQPCVQPRKVSRSSNIQHAAHHHSSPNVAPDKQRSRQRGKQDSSIYGASSETELLEGETAILPIFRKLLTEKSPNYRGRSAVGQSCPNISIKCDIVEYL</sequence>
<evidence type="ECO:0000256" key="9">
    <source>
        <dbReference type="ARBA" id="ARBA00023054"/>
    </source>
</evidence>
<evidence type="ECO:0000256" key="15">
    <source>
        <dbReference type="ARBA" id="ARBA00023257"/>
    </source>
</evidence>
<dbReference type="OrthoDB" id="2150267at2759"/>
<evidence type="ECO:0000256" key="7">
    <source>
        <dbReference type="ARBA" id="ARBA00023018"/>
    </source>
</evidence>
<reference evidence="23 25" key="10">
    <citation type="journal article" date="2015" name="G3 (Bethesda)">
        <title>Gene Model Annotations for Drosophila melanogaster: The Rule-Benders.</title>
        <authorList>
            <consortium name="FlyBase Consortium"/>
            <person name="Crosby M.A."/>
            <person name="Gramates L.S."/>
            <person name="Dos Santos G."/>
            <person name="Matthews B.B."/>
            <person name="St Pierre S.E."/>
            <person name="Zhou P."/>
            <person name="Schroeder A.J."/>
            <person name="Falls K."/>
            <person name="Emmert D.B."/>
            <person name="Russo S.M."/>
            <person name="Gelbart W.M."/>
            <person name="null"/>
        </authorList>
    </citation>
    <scope>NUCLEOTIDE SEQUENCE [LARGE SCALE GENOMIC DNA]</scope>
    <source>
        <strain evidence="25">Berkeley</strain>
    </source>
</reference>
<dbReference type="GO" id="GO:0005886">
    <property type="term" value="C:plasma membrane"/>
    <property type="evidence" value="ECO:0000314"/>
    <property type="project" value="FlyBase"/>
</dbReference>
<dbReference type="GO" id="GO:0007186">
    <property type="term" value="P:G protein-coupled receptor signaling pathway"/>
    <property type="evidence" value="ECO:0000250"/>
    <property type="project" value="FlyBase"/>
</dbReference>
<dbReference type="InterPro" id="IPR017979">
    <property type="entry name" value="GPCR_3_CS"/>
</dbReference>
<feature type="transmembrane region" description="Helical" evidence="20">
    <location>
        <begin position="488"/>
        <end position="518"/>
    </location>
</feature>
<dbReference type="KEGG" id="dme:Dmel_CG6706"/>
<dbReference type="InterPro" id="IPR017978">
    <property type="entry name" value="GPCR_3_C"/>
</dbReference>
<proteinExistence type="inferred from homology"/>
<keyword evidence="25" id="KW-1185">Reference proteome</keyword>
<dbReference type="Pfam" id="PF00003">
    <property type="entry name" value="7tm_3"/>
    <property type="match status" value="1"/>
</dbReference>
<dbReference type="EMBL" id="AE014297">
    <property type="protein sequence ID" value="AHN57455.1"/>
    <property type="molecule type" value="Genomic_DNA"/>
</dbReference>
<reference evidence="23 25" key="7">
    <citation type="journal article" date="2007" name="Science">
        <title>The Release 5.1 annotation of Drosophila melanogaster heterochromatin.</title>
        <authorList>
            <person name="Smith C.D."/>
            <person name="Shu S."/>
            <person name="Mungall C.J."/>
            <person name="Karpen G.H."/>
        </authorList>
    </citation>
    <scope>NUCLEOTIDE SEQUENCE [LARGE SCALE GENOMIC DNA]</scope>
    <source>
        <strain evidence="25">Berkeley</strain>
    </source>
</reference>
<dbReference type="GO" id="GO:0031631">
    <property type="term" value="P:negative regulation of synaptic vesicle fusion to presynaptic active zone membrane"/>
    <property type="evidence" value="ECO:0000314"/>
    <property type="project" value="FlyBase"/>
</dbReference>
<keyword evidence="11" id="KW-1015">Disulfide bond</keyword>
<evidence type="ECO:0000256" key="17">
    <source>
        <dbReference type="ARBA" id="ARBA00073785"/>
    </source>
</evidence>
<reference evidence="23 25" key="5">
    <citation type="journal article" date="2002" name="Genome Biol.">
        <title>Heterochromatic sequences in a Drosophila whole-genome shotgun assembly.</title>
        <authorList>
            <person name="Hoskins R.A."/>
            <person name="Smith C.D."/>
            <person name="Carlson J.W."/>
            <person name="Carvalho A.B."/>
            <person name="Halpern A."/>
            <person name="Kaminker J.S."/>
            <person name="Kennedy C."/>
            <person name="Mungall C.J."/>
            <person name="Sullivan B.A."/>
            <person name="Sutton G.G."/>
            <person name="Yasuhara J.C."/>
            <person name="Wakimoto B.T."/>
            <person name="Myers E.W."/>
            <person name="Celniker S.E."/>
            <person name="Rubin G.M."/>
            <person name="Karpen G.H."/>
        </authorList>
    </citation>
    <scope>NUCLEOTIDE SEQUENCE [LARGE SCALE GENOMIC DNA]</scope>
    <source>
        <strain evidence="25">Berkeley</strain>
    </source>
</reference>
<evidence type="ECO:0000256" key="13">
    <source>
        <dbReference type="ARBA" id="ARBA00023180"/>
    </source>
</evidence>
<dbReference type="SMR" id="A0A0B4LHR4"/>
<dbReference type="GO" id="GO:0007193">
    <property type="term" value="P:adenylate cyclase-inhibiting G protein-coupled receptor signaling pathway"/>
    <property type="evidence" value="ECO:0000314"/>
    <property type="project" value="FlyBase"/>
</dbReference>
<reference evidence="23 25" key="3">
    <citation type="journal article" date="2002" name="Genome Biol.">
        <title>Annotation of the Drosophila melanogaster euchromatic genome: a systematic review.</title>
        <authorList>
            <person name="Misra S."/>
            <person name="Crosby M.A."/>
            <person name="Mungall C.J."/>
            <person name="Matthews B.B."/>
            <person name="Campbell K.S."/>
            <person name="Hradecky P."/>
            <person name="Huang Y."/>
            <person name="Kaminker J.S."/>
            <person name="Millburn G.H."/>
            <person name="Prochnik S.E."/>
            <person name="Smith C.D."/>
            <person name="Tupy J.L."/>
            <person name="Whitfied E.J."/>
            <person name="Bayraktaroglu L."/>
            <person name="Berman B.P."/>
            <person name="Bettencourt B.R."/>
            <person name="Celniker S.E."/>
            <person name="de Grey A.D."/>
            <person name="Drysdale R.A."/>
            <person name="Harris N.L."/>
            <person name="Richter J."/>
            <person name="Russo S."/>
            <person name="Schroeder A.J."/>
            <person name="Shu S.Q."/>
            <person name="Stapleton M."/>
            <person name="Yamada C."/>
            <person name="Ashburner M."/>
            <person name="Gelbart W.M."/>
            <person name="Rubin G.M."/>
            <person name="Lewis S.E."/>
        </authorList>
    </citation>
    <scope>GENOME REANNOTATION</scope>
    <source>
        <strain evidence="25">Berkeley</strain>
    </source>
</reference>
<dbReference type="Reactome" id="R-DME-418594">
    <property type="pathway name" value="G alpha (i) signalling events"/>
</dbReference>
<feature type="compositionally biased region" description="Polar residues" evidence="19">
    <location>
        <begin position="1081"/>
        <end position="1091"/>
    </location>
</feature>
<evidence type="ECO:0000256" key="19">
    <source>
        <dbReference type="SAM" id="MobiDB-lite"/>
    </source>
</evidence>
<dbReference type="FunCoup" id="A0A0B4LHR4">
    <property type="interactions" value="274"/>
</dbReference>
<dbReference type="Proteomes" id="UP000000803">
    <property type="component" value="Chromosome 3R"/>
</dbReference>
<keyword evidence="14" id="KW-0807">Transducer</keyword>
<dbReference type="FlyBase" id="FBgn0027575">
    <property type="gene designation" value="GABA-B-R2"/>
</dbReference>
<comment type="similarity">
    <text evidence="1">Belongs to the G-protein coupled receptor 3 family. GABA-B receptor subfamily.</text>
</comment>